<name>A0ABU6UQG7_9FABA</name>
<sequence length="101" mass="11846">MVLATLQHFAISKKPQSGQTRDFKSKLGFPGHMVEGQDDDILELRLLKHPRWTPSRVWAPFLATYTFSVANWQPRPTKGSRVPFFRRWETHKYLLKMGGYK</sequence>
<organism evidence="1 2">
    <name type="scientific">Stylosanthes scabra</name>
    <dbReference type="NCBI Taxonomy" id="79078"/>
    <lineage>
        <taxon>Eukaryota</taxon>
        <taxon>Viridiplantae</taxon>
        <taxon>Streptophyta</taxon>
        <taxon>Embryophyta</taxon>
        <taxon>Tracheophyta</taxon>
        <taxon>Spermatophyta</taxon>
        <taxon>Magnoliopsida</taxon>
        <taxon>eudicotyledons</taxon>
        <taxon>Gunneridae</taxon>
        <taxon>Pentapetalae</taxon>
        <taxon>rosids</taxon>
        <taxon>fabids</taxon>
        <taxon>Fabales</taxon>
        <taxon>Fabaceae</taxon>
        <taxon>Papilionoideae</taxon>
        <taxon>50 kb inversion clade</taxon>
        <taxon>dalbergioids sensu lato</taxon>
        <taxon>Dalbergieae</taxon>
        <taxon>Pterocarpus clade</taxon>
        <taxon>Stylosanthes</taxon>
    </lineage>
</organism>
<keyword evidence="2" id="KW-1185">Reference proteome</keyword>
<reference evidence="1 2" key="1">
    <citation type="journal article" date="2023" name="Plants (Basel)">
        <title>Bridging the Gap: Combining Genomics and Transcriptomics Approaches to Understand Stylosanthes scabra, an Orphan Legume from the Brazilian Caatinga.</title>
        <authorList>
            <person name="Ferreira-Neto J.R.C."/>
            <person name="da Silva M.D."/>
            <person name="Binneck E."/>
            <person name="de Melo N.F."/>
            <person name="da Silva R.H."/>
            <person name="de Melo A.L.T.M."/>
            <person name="Pandolfi V."/>
            <person name="Bustamante F.O."/>
            <person name="Brasileiro-Vidal A.C."/>
            <person name="Benko-Iseppon A.M."/>
        </authorList>
    </citation>
    <scope>NUCLEOTIDE SEQUENCE [LARGE SCALE GENOMIC DNA]</scope>
    <source>
        <tissue evidence="1">Leaves</tissue>
    </source>
</reference>
<feature type="non-terminal residue" evidence="1">
    <location>
        <position position="101"/>
    </location>
</feature>
<evidence type="ECO:0000313" key="1">
    <source>
        <dbReference type="EMBL" id="MED6163576.1"/>
    </source>
</evidence>
<dbReference type="Proteomes" id="UP001341840">
    <property type="component" value="Unassembled WGS sequence"/>
</dbReference>
<gene>
    <name evidence="1" type="ORF">PIB30_081309</name>
</gene>
<accession>A0ABU6UQG7</accession>
<dbReference type="EMBL" id="JASCZI010122040">
    <property type="protein sequence ID" value="MED6163576.1"/>
    <property type="molecule type" value="Genomic_DNA"/>
</dbReference>
<evidence type="ECO:0000313" key="2">
    <source>
        <dbReference type="Proteomes" id="UP001341840"/>
    </source>
</evidence>
<protein>
    <submittedName>
        <fullName evidence="1">Uncharacterized protein</fullName>
    </submittedName>
</protein>
<comment type="caution">
    <text evidence="1">The sequence shown here is derived from an EMBL/GenBank/DDBJ whole genome shotgun (WGS) entry which is preliminary data.</text>
</comment>
<proteinExistence type="predicted"/>